<dbReference type="Gene3D" id="3.30.1310.10">
    <property type="entry name" value="Nucleoid-associated protein YbaB-like domain"/>
    <property type="match status" value="1"/>
</dbReference>
<evidence type="ECO:0000313" key="3">
    <source>
        <dbReference type="Proteomes" id="UP000715441"/>
    </source>
</evidence>
<dbReference type="InterPro" id="IPR004401">
    <property type="entry name" value="YbaB/EbfC"/>
</dbReference>
<proteinExistence type="predicted"/>
<comment type="caution">
    <text evidence="2">The sequence shown here is derived from an EMBL/GenBank/DDBJ whole genome shotgun (WGS) entry which is preliminary data.</text>
</comment>
<dbReference type="Proteomes" id="UP000715441">
    <property type="component" value="Unassembled WGS sequence"/>
</dbReference>
<protein>
    <submittedName>
        <fullName evidence="2">YbaB/EbfC family nucleoid-associated protein</fullName>
    </submittedName>
</protein>
<organism evidence="2 3">
    <name type="scientific">Amycolatopsis acididurans</name>
    <dbReference type="NCBI Taxonomy" id="2724524"/>
    <lineage>
        <taxon>Bacteria</taxon>
        <taxon>Bacillati</taxon>
        <taxon>Actinomycetota</taxon>
        <taxon>Actinomycetes</taxon>
        <taxon>Pseudonocardiales</taxon>
        <taxon>Pseudonocardiaceae</taxon>
        <taxon>Amycolatopsis</taxon>
    </lineage>
</organism>
<sequence>MSGPESGAGQPKRRPAPGPAAKKPDRKQVVSALAELSAEATSPDGAVAVSVNSDGVLTRLRLGDAVAKMTPAEIANLVMRTYAQAQRESAQRSGELLQSMGAGGYVMDRLRWRLQHQPDLQAGREVPHTEPARKPNPRDAHLTYLKDRSMPGYDLVPPIPEPPPAPKPGDDDWYEKGFRVMRRS</sequence>
<dbReference type="SUPFAM" id="SSF82607">
    <property type="entry name" value="YbaB-like"/>
    <property type="match status" value="1"/>
</dbReference>
<dbReference type="InterPro" id="IPR036894">
    <property type="entry name" value="YbaB-like_sf"/>
</dbReference>
<feature type="compositionally biased region" description="Low complexity" evidence="1">
    <location>
        <begin position="29"/>
        <end position="40"/>
    </location>
</feature>
<evidence type="ECO:0000313" key="2">
    <source>
        <dbReference type="EMBL" id="NKQ59162.1"/>
    </source>
</evidence>
<accession>A0ABX1JH91</accession>
<dbReference type="EMBL" id="JAAXLS010000081">
    <property type="protein sequence ID" value="NKQ59162.1"/>
    <property type="molecule type" value="Genomic_DNA"/>
</dbReference>
<evidence type="ECO:0000256" key="1">
    <source>
        <dbReference type="SAM" id="MobiDB-lite"/>
    </source>
</evidence>
<dbReference type="RefSeq" id="WP_168523678.1">
    <property type="nucleotide sequence ID" value="NZ_JAAXLS010000081.1"/>
</dbReference>
<reference evidence="2 3" key="1">
    <citation type="submission" date="2020-04" db="EMBL/GenBank/DDBJ databases">
        <title>Novel species.</title>
        <authorList>
            <person name="Teo W.F.A."/>
            <person name="Lipun K."/>
            <person name="Srisuk N."/>
            <person name="Duangmal K."/>
        </authorList>
    </citation>
    <scope>NUCLEOTIDE SEQUENCE [LARGE SCALE GENOMIC DNA]</scope>
    <source>
        <strain evidence="2 3">K13G38</strain>
    </source>
</reference>
<feature type="region of interest" description="Disordered" evidence="1">
    <location>
        <begin position="1"/>
        <end position="44"/>
    </location>
</feature>
<feature type="region of interest" description="Disordered" evidence="1">
    <location>
        <begin position="119"/>
        <end position="176"/>
    </location>
</feature>
<gene>
    <name evidence="2" type="ORF">HFP15_40605</name>
</gene>
<feature type="compositionally biased region" description="Pro residues" evidence="1">
    <location>
        <begin position="157"/>
        <end position="167"/>
    </location>
</feature>
<name>A0ABX1JH91_9PSEU</name>
<keyword evidence="3" id="KW-1185">Reference proteome</keyword>
<feature type="compositionally biased region" description="Basic and acidic residues" evidence="1">
    <location>
        <begin position="125"/>
        <end position="149"/>
    </location>
</feature>
<dbReference type="Pfam" id="PF02575">
    <property type="entry name" value="YbaB_DNA_bd"/>
    <property type="match status" value="1"/>
</dbReference>